<sequence length="671" mass="72500">MQVVLGSRGGTGAAFRDTTVPMPAMRFRLNSNAAPRIIAVSTASMGDKNVKPNLAKLNFTVPIPQRRWSLQIPTSALEIANVGLLNGAPIDTAASCQSHLPLEMTGKVESIPEAPNHIFEQASWRPQASISSVFPLPAAKPSISQPTTNHPIKPEPVMVVRTGASNKRSLQLDLDMQQQSRRRKSSMDEDRSYVPRPPIPRDMVIRVLFSGPLRSLSASQCTLSPCADVPTYQSLTEFPFLDIQYHVRHLTTCLAGPHDSTNTSRSDGHGPVTPIFDLPRVHFTCDLATPAVLRRPTSAQTNLVHFFGYGSAKDGLFLEGKDATATPLAWIDVAAAFKAPNTPSLVVISSVPNDGFGSKLASVCGVPYVVWVNVTLPRAHHTFLGSFYSRLQRGESILASFHGAKATISPTACVLFTAQPSACMKGDHNPNEDSSMVLFPPPVGHRPIGFLNATRPAGSRPHVSFPVLASFTGFPRLAHQFGERSQDVYHICADVSNQNVRLIVVYGPRGIGKTALVCAVAQHLHVRHQVHAVYVPLAPPNHSTSSTNLHQKLERAIQHTSRSLPCLIVLDNIDMSSDAAALPTLWSTLAGMCASYPHVKFLVTQATAPPASVPQWPRGVATWKVHPLSMLASARFVTTLKNMSLDNIGDIALDDVDLVRAKGIPAKLVAL</sequence>
<protein>
    <recommendedName>
        <fullName evidence="2">AAA domain-containing protein</fullName>
    </recommendedName>
</protein>
<dbReference type="RefSeq" id="XP_008869135.1">
    <property type="nucleotide sequence ID" value="XM_008870913.1"/>
</dbReference>
<accession>A0A024U8J3</accession>
<feature type="domain" description="AAA" evidence="2">
    <location>
        <begin position="501"/>
        <end position="610"/>
    </location>
</feature>
<dbReference type="EMBL" id="KI913961">
    <property type="protein sequence ID" value="ETW02530.1"/>
    <property type="molecule type" value="Genomic_DNA"/>
</dbReference>
<dbReference type="Pfam" id="PF13173">
    <property type="entry name" value="AAA_14"/>
    <property type="match status" value="1"/>
</dbReference>
<evidence type="ECO:0000259" key="2">
    <source>
        <dbReference type="Pfam" id="PF13173"/>
    </source>
</evidence>
<dbReference type="STRING" id="157072.A0A024U8J3"/>
<feature type="compositionally biased region" description="Low complexity" evidence="1">
    <location>
        <begin position="168"/>
        <end position="179"/>
    </location>
</feature>
<dbReference type="SUPFAM" id="SSF52540">
    <property type="entry name" value="P-loop containing nucleoside triphosphate hydrolases"/>
    <property type="match status" value="1"/>
</dbReference>
<proteinExistence type="predicted"/>
<dbReference type="VEuPathDB" id="FungiDB:H310_06019"/>
<reference evidence="3" key="1">
    <citation type="submission" date="2013-12" db="EMBL/GenBank/DDBJ databases">
        <title>The Genome Sequence of Aphanomyces invadans NJM9701.</title>
        <authorList>
            <consortium name="The Broad Institute Genomics Platform"/>
            <person name="Russ C."/>
            <person name="Tyler B."/>
            <person name="van West P."/>
            <person name="Dieguez-Uribeondo J."/>
            <person name="Young S.K."/>
            <person name="Zeng Q."/>
            <person name="Gargeya S."/>
            <person name="Fitzgerald M."/>
            <person name="Abouelleil A."/>
            <person name="Alvarado L."/>
            <person name="Chapman S.B."/>
            <person name="Gainer-Dewar J."/>
            <person name="Goldberg J."/>
            <person name="Griggs A."/>
            <person name="Gujja S."/>
            <person name="Hansen M."/>
            <person name="Howarth C."/>
            <person name="Imamovic A."/>
            <person name="Ireland A."/>
            <person name="Larimer J."/>
            <person name="McCowan C."/>
            <person name="Murphy C."/>
            <person name="Pearson M."/>
            <person name="Poon T.W."/>
            <person name="Priest M."/>
            <person name="Roberts A."/>
            <person name="Saif S."/>
            <person name="Shea T."/>
            <person name="Sykes S."/>
            <person name="Wortman J."/>
            <person name="Nusbaum C."/>
            <person name="Birren B."/>
        </authorList>
    </citation>
    <scope>NUCLEOTIDE SEQUENCE [LARGE SCALE GENOMIC DNA]</scope>
    <source>
        <strain evidence="3">NJM9701</strain>
    </source>
</reference>
<evidence type="ECO:0000313" key="3">
    <source>
        <dbReference type="EMBL" id="ETW02530.1"/>
    </source>
</evidence>
<dbReference type="OrthoDB" id="67376at2759"/>
<dbReference type="AlphaFoldDB" id="A0A024U8J3"/>
<dbReference type="GeneID" id="20083069"/>
<name>A0A024U8J3_9STRA</name>
<organism evidence="3">
    <name type="scientific">Aphanomyces invadans</name>
    <dbReference type="NCBI Taxonomy" id="157072"/>
    <lineage>
        <taxon>Eukaryota</taxon>
        <taxon>Sar</taxon>
        <taxon>Stramenopiles</taxon>
        <taxon>Oomycota</taxon>
        <taxon>Saprolegniomycetes</taxon>
        <taxon>Saprolegniales</taxon>
        <taxon>Verrucalvaceae</taxon>
        <taxon>Aphanomyces</taxon>
    </lineage>
</organism>
<dbReference type="Gene3D" id="3.40.50.300">
    <property type="entry name" value="P-loop containing nucleotide triphosphate hydrolases"/>
    <property type="match status" value="1"/>
</dbReference>
<dbReference type="InterPro" id="IPR041682">
    <property type="entry name" value="AAA_14"/>
</dbReference>
<evidence type="ECO:0000256" key="1">
    <source>
        <dbReference type="SAM" id="MobiDB-lite"/>
    </source>
</evidence>
<feature type="region of interest" description="Disordered" evidence="1">
    <location>
        <begin position="168"/>
        <end position="196"/>
    </location>
</feature>
<gene>
    <name evidence="3" type="ORF">H310_06019</name>
</gene>
<dbReference type="InterPro" id="IPR027417">
    <property type="entry name" value="P-loop_NTPase"/>
</dbReference>